<sequence>MVVVNNGFIDYSGSIKSGKGSHKDKDSDDRGTTPLKRSKTRSRSKPSSEDGNDDPSEASGQSGTQSDDDGSPRPTVVRKASRRSLKAKMGGYSGGDDDEEEDSRAGEVGAGAAQDQPAGFAVPKPKRVTIPSVVSDSPAVIDYSRKTSTISKSEQSIASSAKSAAPQSDRSDSDSTEPPATAVALSQRSTRDARGAGGNSDDDGDDDDEEEGAGEGAGEGEGEEGEGEEADDDTESQDQESPRLDADRRRSSQAIPGARRKVSSQQDSAFAEDLSDPLARGADSRAGGPGAVVGPGPHDSFTQAPTGPKKLRRKSIVAASLPVARDGGSSSAGGAKLVRRKSSASQRRPSTGQQSSNYESAVGDSDSEDDDHHAGRRGSRARLGSRGAAYIAPGGGIDNKEQSVPAHTSRPHAVRRQSMISFSRVDIEYDEEEDDLKQKGSARSYGPGLGSTTSAASAKPLPQREVNEMDLTPQDRHYLNRMMINLEIQREGSALSKIGALTVYGEPFLPHPNGPNSRPRHLVPQSGGWLSMVGMGGAGEAKREAGFENYEWEEGQNLESPVLRYLFWRFLYHMPVLREAKPEYWTDRIQPFWDSFMERDLSTTAERAEITKRRLLGMGFTRVLGTYTSTCLPPQGRHAPARPSITVMRRIDHLVPGSMDSLWMSFRPKEPIAYNAWSAIVSEEESGGETAFLIISRVLVVEGGPTYLVLRKWSAFVKLARAMEEVDPKNLLDTPLLPVSSPKVAPPRAQLQQYLRMLIIALSSPPSQLSDSAMLTDARTKLEAFLLGSAEKASLQELQEWVAEGERDEDKAERLREQWVRVGRRGKKLRTTWALYRSALISGAEIDKSMALVKRTSQLKTLPESYRDAEEWARIWVAYMFHYFFISNENGPEILALLKSFHDLIPYAALKLGLSLVNPTLAIRAIVQILLGQPAGQASLFQRIFALICNSGIKQQKKLAAQFRARIDSEIVCAAIEKHVYSAYEVRQATRAQAEKRDEEIVITIMRVHANDTQVKMLKDWHSEYTRRGGADVEVDDISKAGKFQNVKGLLAAVCRTRDREQVVGVVMESNTPKTLHASMAIFYKTIYKVAEASNLSERLGDLQAFLDDMIKVSYSEKNTPADFIALAARHDQKLYYIMHELASNGRTLLDPLIEWSKSGLAFIREGVPPVESRKSERRRNSTSSRREGGDLKAAPEAPQRAGADYDALLASQPEKTRKAVLSEVRALARWTSYRKVYSDISLRVDLLQVEHPDPASAAGAWAASLDKDVLYEELVLQDQEVMDLLVKREDSPMEFGWFGELEGINGLLVDWRRVEKVEKSVAEKRRRQQGKPARRGLFTKSSKANGDREEVEEEVKKTSIQLPALSVNSSKSLLVQFIDSIGPALRAAIDNDVK</sequence>
<name>A0A2X0PEI8_9BASI</name>
<feature type="compositionally biased region" description="Basic and acidic residues" evidence="1">
    <location>
        <begin position="240"/>
        <end position="250"/>
    </location>
</feature>
<dbReference type="GO" id="GO:0035091">
    <property type="term" value="F:phosphatidylinositol binding"/>
    <property type="evidence" value="ECO:0007669"/>
    <property type="project" value="TreeGrafter"/>
</dbReference>
<gene>
    <name evidence="4" type="primary">BQ5605_C008g05188</name>
    <name evidence="4" type="ORF">BQ5605_C008G05188</name>
</gene>
<reference evidence="4 5" key="1">
    <citation type="submission" date="2016-11" db="EMBL/GenBank/DDBJ databases">
        <authorList>
            <person name="Jaros S."/>
            <person name="Januszkiewicz K."/>
            <person name="Wedrychowicz H."/>
        </authorList>
    </citation>
    <scope>NUCLEOTIDE SEQUENCE [LARGE SCALE GENOMIC DNA]</scope>
</reference>
<dbReference type="STRING" id="796604.A0A2X0PEI8"/>
<evidence type="ECO:0000313" key="4">
    <source>
        <dbReference type="EMBL" id="SGY79653.1"/>
    </source>
</evidence>
<feature type="domain" description="PX" evidence="2">
    <location>
        <begin position="847"/>
        <end position="1165"/>
    </location>
</feature>
<dbReference type="Proteomes" id="UP000249464">
    <property type="component" value="Unassembled WGS sequence"/>
</dbReference>
<feature type="compositionally biased region" description="Basic residues" evidence="1">
    <location>
        <begin position="1325"/>
        <end position="1335"/>
    </location>
</feature>
<evidence type="ECO:0000313" key="5">
    <source>
        <dbReference type="Proteomes" id="UP000249464"/>
    </source>
</evidence>
<feature type="region of interest" description="Disordered" evidence="1">
    <location>
        <begin position="431"/>
        <end position="466"/>
    </location>
</feature>
<dbReference type="Pfam" id="PF12828">
    <property type="entry name" value="PXB"/>
    <property type="match status" value="1"/>
</dbReference>
<dbReference type="InterPro" id="IPR047168">
    <property type="entry name" value="LEC1-like"/>
</dbReference>
<feature type="compositionally biased region" description="Polar residues" evidence="1">
    <location>
        <begin position="343"/>
        <end position="359"/>
    </location>
</feature>
<feature type="region of interest" description="Disordered" evidence="1">
    <location>
        <begin position="1"/>
        <end position="417"/>
    </location>
</feature>
<dbReference type="PANTHER" id="PTHR47185">
    <property type="entry name" value="PX DOMAIN-CONTAINING PROTEIN YPR097W"/>
    <property type="match status" value="1"/>
</dbReference>
<evidence type="ECO:0000259" key="3">
    <source>
        <dbReference type="Pfam" id="PF12828"/>
    </source>
</evidence>
<accession>A0A2X0PEI8</accession>
<dbReference type="PANTHER" id="PTHR47185:SF1">
    <property type="entry name" value="PX DOMAIN-CONTAINING PROTEIN YPR097W"/>
    <property type="match status" value="1"/>
</dbReference>
<dbReference type="EMBL" id="FQNC01000048">
    <property type="protein sequence ID" value="SGY79653.1"/>
    <property type="molecule type" value="Genomic_DNA"/>
</dbReference>
<evidence type="ECO:0000256" key="1">
    <source>
        <dbReference type="SAM" id="MobiDB-lite"/>
    </source>
</evidence>
<feature type="region of interest" description="Disordered" evidence="1">
    <location>
        <begin position="1323"/>
        <end position="1351"/>
    </location>
</feature>
<dbReference type="InterPro" id="IPR024555">
    <property type="entry name" value="PX-associated"/>
</dbReference>
<dbReference type="InterPro" id="IPR024554">
    <property type="entry name" value="LEC1-like_C"/>
</dbReference>
<organism evidence="4 5">
    <name type="scientific">Microbotryum silenes-dioicae</name>
    <dbReference type="NCBI Taxonomy" id="796604"/>
    <lineage>
        <taxon>Eukaryota</taxon>
        <taxon>Fungi</taxon>
        <taxon>Dikarya</taxon>
        <taxon>Basidiomycota</taxon>
        <taxon>Pucciniomycotina</taxon>
        <taxon>Microbotryomycetes</taxon>
        <taxon>Microbotryales</taxon>
        <taxon>Microbotryaceae</taxon>
        <taxon>Microbotryum</taxon>
    </lineage>
</organism>
<dbReference type="Pfam" id="PF12825">
    <property type="entry name" value="DUF3818"/>
    <property type="match status" value="1"/>
</dbReference>
<keyword evidence="5" id="KW-1185">Reference proteome</keyword>
<evidence type="ECO:0000259" key="2">
    <source>
        <dbReference type="Pfam" id="PF12825"/>
    </source>
</evidence>
<proteinExistence type="predicted"/>
<feature type="region of interest" description="Disordered" evidence="1">
    <location>
        <begin position="1172"/>
        <end position="1200"/>
    </location>
</feature>
<feature type="compositionally biased region" description="Basic and acidic residues" evidence="1">
    <location>
        <begin position="21"/>
        <end position="31"/>
    </location>
</feature>
<feature type="compositionally biased region" description="Acidic residues" evidence="1">
    <location>
        <begin position="200"/>
        <end position="238"/>
    </location>
</feature>
<feature type="domain" description="PX-associated" evidence="3">
    <location>
        <begin position="469"/>
        <end position="627"/>
    </location>
</feature>
<feature type="compositionally biased region" description="Polar residues" evidence="1">
    <location>
        <begin position="146"/>
        <end position="168"/>
    </location>
</feature>
<protein>
    <submittedName>
        <fullName evidence="4">BQ5605_C008g05188 protein</fullName>
    </submittedName>
</protein>